<keyword evidence="3" id="KW-0472">Membrane</keyword>
<keyword evidence="3" id="KW-1133">Transmembrane helix</keyword>
<name>A0ABY5GB25_9GAMM</name>
<organism evidence="4 5">
    <name type="scientific">Photobacterium atrarenae</name>
    <dbReference type="NCBI Taxonomy" id="865757"/>
    <lineage>
        <taxon>Bacteria</taxon>
        <taxon>Pseudomonadati</taxon>
        <taxon>Pseudomonadota</taxon>
        <taxon>Gammaproteobacteria</taxon>
        <taxon>Vibrionales</taxon>
        <taxon>Vibrionaceae</taxon>
        <taxon>Photobacterium</taxon>
    </lineage>
</organism>
<feature type="coiled-coil region" evidence="1">
    <location>
        <begin position="38"/>
        <end position="110"/>
    </location>
</feature>
<feature type="region of interest" description="Disordered" evidence="2">
    <location>
        <begin position="706"/>
        <end position="735"/>
    </location>
</feature>
<dbReference type="Proteomes" id="UP001057998">
    <property type="component" value="Chromosome 1"/>
</dbReference>
<evidence type="ECO:0000256" key="1">
    <source>
        <dbReference type="SAM" id="Coils"/>
    </source>
</evidence>
<dbReference type="EMBL" id="CP101508">
    <property type="protein sequence ID" value="UTV26375.1"/>
    <property type="molecule type" value="Genomic_DNA"/>
</dbReference>
<reference evidence="4" key="1">
    <citation type="submission" date="2022-07" db="EMBL/GenBank/DDBJ databases">
        <title>Genome sequencing of Photobacterium atrarenae GJH2-4.</title>
        <authorList>
            <person name="Park S.-J."/>
        </authorList>
    </citation>
    <scope>NUCLEOTIDE SEQUENCE</scope>
    <source>
        <strain evidence="4">GJH2-4</strain>
    </source>
</reference>
<dbReference type="RefSeq" id="WP_255387588.1">
    <property type="nucleotide sequence ID" value="NZ_CP101508.1"/>
</dbReference>
<keyword evidence="1" id="KW-0175">Coiled coil</keyword>
<accession>A0ABY5GB25</accession>
<feature type="region of interest" description="Disordered" evidence="2">
    <location>
        <begin position="619"/>
        <end position="674"/>
    </location>
</feature>
<feature type="transmembrane region" description="Helical" evidence="3">
    <location>
        <begin position="465"/>
        <end position="491"/>
    </location>
</feature>
<gene>
    <name evidence="4" type="ORF">NNL38_08255</name>
</gene>
<evidence type="ECO:0000313" key="4">
    <source>
        <dbReference type="EMBL" id="UTV26375.1"/>
    </source>
</evidence>
<feature type="transmembrane region" description="Helical" evidence="3">
    <location>
        <begin position="503"/>
        <end position="529"/>
    </location>
</feature>
<evidence type="ECO:0000256" key="2">
    <source>
        <dbReference type="SAM" id="MobiDB-lite"/>
    </source>
</evidence>
<evidence type="ECO:0000256" key="3">
    <source>
        <dbReference type="SAM" id="Phobius"/>
    </source>
</evidence>
<proteinExistence type="predicted"/>
<keyword evidence="5" id="KW-1185">Reference proteome</keyword>
<protein>
    <submittedName>
        <fullName evidence="4">Phage tail protein</fullName>
    </submittedName>
</protein>
<sequence>MAMQNLKTVVTLGGAVDSSFNKLGSVFNASMGRATQTVKTLEREQSQLTKAIDRSKKAANDLSLVEKNQQDSIQALAELEESRRGVNREIAKQRRQLKQLAAERESQASDESQSLSEINAKYARLEASIHDQVAVRDKLTGEIKKNQKAQAQFAKKAKQIRDNIEDINDLERSYDRLSVNIRQAANEADGFSKASAIKDRLRGVTAAGTVAVGSIWATTTAMTGLMTVTNDNTATVVGMAKAYDMSIERFKAWSGVARQAGLDGEHVGDLVEELSNKFGEFKALGEQSSVSEVFGALGIEAAMMDGMAAADQFEFIMKRLEGVTDKQQAASLADILFGGEGNKVITYIRNSGKSLDELLGKQRQFNLLTDQGASGAVAYGQAFNNLSSVVTSAWQEIAGIVGGEMAGDIERLSINVSRYVIQNKDAVVSTLKSLVYGAKDFTVALWNVGATVNRVVQFFGGWETVGLAVASLLAGKLVVGLGGLVVTGYKVMKTLGAMKLGAAAFNTVLAANPIGLAVAAVAGLTYAGIQLYRNWDSVTNWFSNKLTWFKTEFPTTFKVIQTLFDWSPIGMIVNHWQPVIKFFSGMWDLITGDFDAGIAKLSSVWDGFSSTFKALKFWDDDDEPNPPKPARVQPANPYYQRPQTAQQRRQKPPQYGNYPSSHAAAYQQPTDKTNQAKSAIYGSYPASRGTTVHQKVGDIHVYAAPGQSPAEVGQSVHDKLGSHRASALHDLPEVG</sequence>
<keyword evidence="3" id="KW-0812">Transmembrane</keyword>
<evidence type="ECO:0000313" key="5">
    <source>
        <dbReference type="Proteomes" id="UP001057998"/>
    </source>
</evidence>